<organism evidence="2 3">
    <name type="scientific">Liparis tanakae</name>
    <name type="common">Tanaka's snailfish</name>
    <dbReference type="NCBI Taxonomy" id="230148"/>
    <lineage>
        <taxon>Eukaryota</taxon>
        <taxon>Metazoa</taxon>
        <taxon>Chordata</taxon>
        <taxon>Craniata</taxon>
        <taxon>Vertebrata</taxon>
        <taxon>Euteleostomi</taxon>
        <taxon>Actinopterygii</taxon>
        <taxon>Neopterygii</taxon>
        <taxon>Teleostei</taxon>
        <taxon>Neoteleostei</taxon>
        <taxon>Acanthomorphata</taxon>
        <taxon>Eupercaria</taxon>
        <taxon>Perciformes</taxon>
        <taxon>Cottioidei</taxon>
        <taxon>Cottales</taxon>
        <taxon>Liparidae</taxon>
        <taxon>Liparis</taxon>
    </lineage>
</organism>
<keyword evidence="3" id="KW-1185">Reference proteome</keyword>
<dbReference type="AlphaFoldDB" id="A0A4Z2GWY8"/>
<feature type="compositionally biased region" description="Basic residues" evidence="1">
    <location>
        <begin position="129"/>
        <end position="142"/>
    </location>
</feature>
<proteinExistence type="predicted"/>
<dbReference type="Proteomes" id="UP000314294">
    <property type="component" value="Unassembled WGS sequence"/>
</dbReference>
<comment type="caution">
    <text evidence="2">The sequence shown here is derived from an EMBL/GenBank/DDBJ whole genome shotgun (WGS) entry which is preliminary data.</text>
</comment>
<name>A0A4Z2GWY8_9TELE</name>
<accession>A0A4Z2GWY8</accession>
<evidence type="ECO:0000256" key="1">
    <source>
        <dbReference type="SAM" id="MobiDB-lite"/>
    </source>
</evidence>
<dbReference type="EMBL" id="SRLO01000400">
    <property type="protein sequence ID" value="TNN57615.1"/>
    <property type="molecule type" value="Genomic_DNA"/>
</dbReference>
<feature type="region of interest" description="Disordered" evidence="1">
    <location>
        <begin position="129"/>
        <end position="148"/>
    </location>
</feature>
<sequence>MDASHCSAASQPPEGALLPVRTPSFFPNVSVFLRLVIVGVALNIKTNATPPAAAARRAAVHSGAHWRYTHKRMFQVSGIVTVIVGRRCFAIVNHQTPPMEEHLLFGATPMFDFLSAGVKVMPCASRVIRKGPSSKRQNRRNKIRGEEV</sequence>
<evidence type="ECO:0000313" key="2">
    <source>
        <dbReference type="EMBL" id="TNN57615.1"/>
    </source>
</evidence>
<reference evidence="2 3" key="1">
    <citation type="submission" date="2019-03" db="EMBL/GenBank/DDBJ databases">
        <title>First draft genome of Liparis tanakae, snailfish: a comprehensive survey of snailfish specific genes.</title>
        <authorList>
            <person name="Kim W."/>
            <person name="Song I."/>
            <person name="Jeong J.-H."/>
            <person name="Kim D."/>
            <person name="Kim S."/>
            <person name="Ryu S."/>
            <person name="Song J.Y."/>
            <person name="Lee S.K."/>
        </authorList>
    </citation>
    <scope>NUCLEOTIDE SEQUENCE [LARGE SCALE GENOMIC DNA]</scope>
    <source>
        <tissue evidence="2">Muscle</tissue>
    </source>
</reference>
<protein>
    <submittedName>
        <fullName evidence="2">Uncharacterized protein</fullName>
    </submittedName>
</protein>
<evidence type="ECO:0000313" key="3">
    <source>
        <dbReference type="Proteomes" id="UP000314294"/>
    </source>
</evidence>
<gene>
    <name evidence="2" type="ORF">EYF80_032145</name>
</gene>